<comment type="caution">
    <text evidence="3">The sequence shown here is derived from an EMBL/GenBank/DDBJ whole genome shotgun (WGS) entry which is preliminary data.</text>
</comment>
<feature type="transmembrane region" description="Helical" evidence="2">
    <location>
        <begin position="99"/>
        <end position="115"/>
    </location>
</feature>
<proteinExistence type="predicted"/>
<sequence length="116" mass="13145">MRSVRHTTIAHKIISGIHSDGNNVEEARKKWVAASEHASKLANKLFQTGSGYGDPDARANDEHRLQSAREEAERLFREYHDLDRKEIEVKMLRLQKSQYLATWASFVVAAVVGIVT</sequence>
<evidence type="ECO:0000313" key="4">
    <source>
        <dbReference type="Proteomes" id="UP000030652"/>
    </source>
</evidence>
<gene>
    <name evidence="3" type="ORF">SCABRO_00871</name>
</gene>
<keyword evidence="2" id="KW-0472">Membrane</keyword>
<feature type="region of interest" description="Disordered" evidence="1">
    <location>
        <begin position="46"/>
        <end position="66"/>
    </location>
</feature>
<accession>A0A0B0EQB0</accession>
<dbReference type="Proteomes" id="UP000030652">
    <property type="component" value="Unassembled WGS sequence"/>
</dbReference>
<reference evidence="3 4" key="1">
    <citation type="submission" date="2014-10" db="EMBL/GenBank/DDBJ databases">
        <title>Draft genome of anammox bacterium scalindua brodae, obtained using differential coverage binning of sequence data from two enrichment reactors.</title>
        <authorList>
            <person name="Speth D.R."/>
            <person name="Russ L."/>
            <person name="Kartal B."/>
            <person name="Op den Camp H.J."/>
            <person name="Dutilh B.E."/>
            <person name="Jetten M.S."/>
        </authorList>
    </citation>
    <scope>NUCLEOTIDE SEQUENCE [LARGE SCALE GENOMIC DNA]</scope>
    <source>
        <strain evidence="3">RU1</strain>
    </source>
</reference>
<protein>
    <submittedName>
        <fullName evidence="3">Uncharacterized protein</fullName>
    </submittedName>
</protein>
<dbReference type="EMBL" id="JRYO01000059">
    <property type="protein sequence ID" value="KHE93333.1"/>
    <property type="molecule type" value="Genomic_DNA"/>
</dbReference>
<evidence type="ECO:0000256" key="1">
    <source>
        <dbReference type="SAM" id="MobiDB-lite"/>
    </source>
</evidence>
<evidence type="ECO:0000313" key="3">
    <source>
        <dbReference type="EMBL" id="KHE93333.1"/>
    </source>
</evidence>
<feature type="compositionally biased region" description="Basic and acidic residues" evidence="1">
    <location>
        <begin position="55"/>
        <end position="66"/>
    </location>
</feature>
<keyword evidence="2" id="KW-1133">Transmembrane helix</keyword>
<evidence type="ECO:0000256" key="2">
    <source>
        <dbReference type="SAM" id="Phobius"/>
    </source>
</evidence>
<keyword evidence="2" id="KW-0812">Transmembrane</keyword>
<organism evidence="3 4">
    <name type="scientific">Candidatus Scalindua brodae</name>
    <dbReference type="NCBI Taxonomy" id="237368"/>
    <lineage>
        <taxon>Bacteria</taxon>
        <taxon>Pseudomonadati</taxon>
        <taxon>Planctomycetota</taxon>
        <taxon>Candidatus Brocadiia</taxon>
        <taxon>Candidatus Brocadiales</taxon>
        <taxon>Candidatus Scalinduaceae</taxon>
        <taxon>Candidatus Scalindua</taxon>
    </lineage>
</organism>
<name>A0A0B0EQB0_9BACT</name>
<dbReference type="AlphaFoldDB" id="A0A0B0EQB0"/>